<feature type="region of interest" description="Disordered" evidence="1">
    <location>
        <begin position="143"/>
        <end position="162"/>
    </location>
</feature>
<dbReference type="PANTHER" id="PTHR33670:SF1">
    <property type="entry name" value="OS09G0416300 PROTEIN"/>
    <property type="match status" value="1"/>
</dbReference>
<protein>
    <submittedName>
        <fullName evidence="2">Uncharacterized protein</fullName>
    </submittedName>
</protein>
<dbReference type="Proteomes" id="UP001374584">
    <property type="component" value="Unassembled WGS sequence"/>
</dbReference>
<evidence type="ECO:0000313" key="2">
    <source>
        <dbReference type="EMBL" id="KAK7348180.1"/>
    </source>
</evidence>
<dbReference type="EMBL" id="JAYMYR010000008">
    <property type="protein sequence ID" value="KAK7348180.1"/>
    <property type="molecule type" value="Genomic_DNA"/>
</dbReference>
<dbReference type="AlphaFoldDB" id="A0AAN9M4N8"/>
<dbReference type="PANTHER" id="PTHR33670">
    <property type="entry name" value="SPLICING FACTOR, PROLINE- AND GLUTAMINE-RICH-LIKE"/>
    <property type="match status" value="1"/>
</dbReference>
<keyword evidence="3" id="KW-1185">Reference proteome</keyword>
<feature type="region of interest" description="Disordered" evidence="1">
    <location>
        <begin position="218"/>
        <end position="239"/>
    </location>
</feature>
<reference evidence="2 3" key="1">
    <citation type="submission" date="2024-01" db="EMBL/GenBank/DDBJ databases">
        <title>The genomes of 5 underutilized Papilionoideae crops provide insights into root nodulation and disease resistanc.</title>
        <authorList>
            <person name="Jiang F."/>
        </authorList>
    </citation>
    <scope>NUCLEOTIDE SEQUENCE [LARGE SCALE GENOMIC DNA]</scope>
    <source>
        <strain evidence="2">JINMINGXINNONG_FW02</strain>
        <tissue evidence="2">Leaves</tissue>
    </source>
</reference>
<sequence>MIGLDVCYESHNVGGNLTLSDPTLVSFYLSSISTPPPTHFIKLPLLFLSISLSITHAHFYFTRLSFSLSLSLSLSQTQTNLLHFPFLFKFLLFFAMATQILRPHDCLVERIRAPPPEFSHRRSSTNHCNYYYYNNHVATSRSCRKPFTRPDQRKRPAPASGLPVVADSAALRRSSSDYPRVARSHGLEKVTILRRGQSIDSAVKSDVYAGSAFAVSPSPNALPLPSFPTKKNSSAAFDDSATRDLRRLLRLE</sequence>
<proteinExistence type="predicted"/>
<name>A0AAN9M4N8_PHACN</name>
<evidence type="ECO:0000313" key="3">
    <source>
        <dbReference type="Proteomes" id="UP001374584"/>
    </source>
</evidence>
<accession>A0AAN9M4N8</accession>
<dbReference type="GO" id="GO:0016071">
    <property type="term" value="P:mRNA metabolic process"/>
    <property type="evidence" value="ECO:0007669"/>
    <property type="project" value="UniProtKB-ARBA"/>
</dbReference>
<comment type="caution">
    <text evidence="2">The sequence shown here is derived from an EMBL/GenBank/DDBJ whole genome shotgun (WGS) entry which is preliminary data.</text>
</comment>
<dbReference type="Pfam" id="PF15365">
    <property type="entry name" value="PNRC"/>
    <property type="match status" value="1"/>
</dbReference>
<gene>
    <name evidence="2" type="ORF">VNO80_22730</name>
</gene>
<evidence type="ECO:0000256" key="1">
    <source>
        <dbReference type="SAM" id="MobiDB-lite"/>
    </source>
</evidence>
<dbReference type="InterPro" id="IPR028322">
    <property type="entry name" value="PNRC-like_rgn"/>
</dbReference>
<organism evidence="2 3">
    <name type="scientific">Phaseolus coccineus</name>
    <name type="common">Scarlet runner bean</name>
    <name type="synonym">Phaseolus multiflorus</name>
    <dbReference type="NCBI Taxonomy" id="3886"/>
    <lineage>
        <taxon>Eukaryota</taxon>
        <taxon>Viridiplantae</taxon>
        <taxon>Streptophyta</taxon>
        <taxon>Embryophyta</taxon>
        <taxon>Tracheophyta</taxon>
        <taxon>Spermatophyta</taxon>
        <taxon>Magnoliopsida</taxon>
        <taxon>eudicotyledons</taxon>
        <taxon>Gunneridae</taxon>
        <taxon>Pentapetalae</taxon>
        <taxon>rosids</taxon>
        <taxon>fabids</taxon>
        <taxon>Fabales</taxon>
        <taxon>Fabaceae</taxon>
        <taxon>Papilionoideae</taxon>
        <taxon>50 kb inversion clade</taxon>
        <taxon>NPAAA clade</taxon>
        <taxon>indigoferoid/millettioid clade</taxon>
        <taxon>Phaseoleae</taxon>
        <taxon>Phaseolus</taxon>
    </lineage>
</organism>